<evidence type="ECO:0000256" key="6">
    <source>
        <dbReference type="ARBA" id="ARBA00023136"/>
    </source>
</evidence>
<dbReference type="CDD" id="cd10322">
    <property type="entry name" value="SLC5sbd"/>
    <property type="match status" value="1"/>
</dbReference>
<feature type="transmembrane region" description="Helical" evidence="8">
    <location>
        <begin position="77"/>
        <end position="100"/>
    </location>
</feature>
<keyword evidence="4 8" id="KW-0812">Transmembrane</keyword>
<feature type="transmembrane region" description="Helical" evidence="8">
    <location>
        <begin position="451"/>
        <end position="469"/>
    </location>
</feature>
<proteinExistence type="inferred from homology"/>
<evidence type="ECO:0000256" key="3">
    <source>
        <dbReference type="ARBA" id="ARBA00022448"/>
    </source>
</evidence>
<comment type="subcellular location">
    <subcellularLocation>
        <location evidence="1">Membrane</location>
        <topology evidence="1">Multi-pass membrane protein</topology>
    </subcellularLocation>
</comment>
<keyword evidence="6 8" id="KW-0472">Membrane</keyword>
<dbReference type="PROSITE" id="PS50283">
    <property type="entry name" value="NA_SOLUT_SYMP_3"/>
    <property type="match status" value="1"/>
</dbReference>
<protein>
    <submittedName>
        <fullName evidence="9">Sodium:solute symporter family protein</fullName>
    </submittedName>
</protein>
<accession>A0ABT1RTI7</accession>
<evidence type="ECO:0000256" key="7">
    <source>
        <dbReference type="RuleBase" id="RU362091"/>
    </source>
</evidence>
<comment type="similarity">
    <text evidence="2 7">Belongs to the sodium:solute symporter (SSF) (TC 2.A.21) family.</text>
</comment>
<feature type="transmembrane region" description="Helical" evidence="8">
    <location>
        <begin position="161"/>
        <end position="185"/>
    </location>
</feature>
<name>A0ABT1RTI7_9FIRM</name>
<evidence type="ECO:0000256" key="1">
    <source>
        <dbReference type="ARBA" id="ARBA00004141"/>
    </source>
</evidence>
<evidence type="ECO:0000256" key="5">
    <source>
        <dbReference type="ARBA" id="ARBA00022989"/>
    </source>
</evidence>
<dbReference type="InterPro" id="IPR050277">
    <property type="entry name" value="Sodium:Solute_Symporter"/>
</dbReference>
<gene>
    <name evidence="9" type="ORF">NE619_17350</name>
</gene>
<keyword evidence="5 8" id="KW-1133">Transmembrane helix</keyword>
<dbReference type="RefSeq" id="WP_256133698.1">
    <property type="nucleotide sequence ID" value="NZ_JANFXK010000032.1"/>
</dbReference>
<feature type="transmembrane region" description="Helical" evidence="8">
    <location>
        <begin position="392"/>
        <end position="415"/>
    </location>
</feature>
<feature type="transmembrane region" description="Helical" evidence="8">
    <location>
        <begin position="368"/>
        <end position="386"/>
    </location>
</feature>
<dbReference type="Gene3D" id="1.20.1730.10">
    <property type="entry name" value="Sodium/glucose cotransporter"/>
    <property type="match status" value="1"/>
</dbReference>
<evidence type="ECO:0000256" key="2">
    <source>
        <dbReference type="ARBA" id="ARBA00006434"/>
    </source>
</evidence>
<dbReference type="Proteomes" id="UP001524502">
    <property type="component" value="Unassembled WGS sequence"/>
</dbReference>
<dbReference type="Pfam" id="PF00474">
    <property type="entry name" value="SSF"/>
    <property type="match status" value="1"/>
</dbReference>
<feature type="transmembrane region" description="Helical" evidence="8">
    <location>
        <begin position="272"/>
        <end position="296"/>
    </location>
</feature>
<dbReference type="PANTHER" id="PTHR48086">
    <property type="entry name" value="SODIUM/PROLINE SYMPORTER-RELATED"/>
    <property type="match status" value="1"/>
</dbReference>
<dbReference type="InterPro" id="IPR038377">
    <property type="entry name" value="Na/Glc_symporter_sf"/>
</dbReference>
<feature type="transmembrane region" description="Helical" evidence="8">
    <location>
        <begin position="422"/>
        <end position="445"/>
    </location>
</feature>
<comment type="caution">
    <text evidence="9">The sequence shown here is derived from an EMBL/GenBank/DDBJ whole genome shotgun (WGS) entry which is preliminary data.</text>
</comment>
<feature type="transmembrane region" description="Helical" evidence="8">
    <location>
        <begin position="13"/>
        <end position="30"/>
    </location>
</feature>
<sequence>MIDFKELWGALDWTVLALYFLGVMSVGFIMHRKASKNFKSFFVASRRLTIPVLIGVAAAAWYDSWTIVGLGELGSTLGISIILFYVIPSGILRLPLALWIGPITRDKIPDYVVTLPDLIRYFYNKPAGILASIVPMASILYCCALLFAVGEVLNLVSGVPIWATMIVAGFAIILYTAMAGMWGLAVTDLIQFMVMTVSAGAVLLGIYHHFNGVDALYDAVAASDPAKLSLVGNQTFAGAFGYVISAAALYVNAQSYQRFGAAKAGGDIKVAYSLMLVIGIAFSAVMVITGMASSVIHPDAATASEGFWATVFEVLPAGARGLFVAALIAAVMSTVSADMLITGGIFVKDIYKDLFKPDLSDKGVLTGTRIMIVVIGIFIIAGTYLWRNGIGSAWSTIGGFQVAVFLIPILGGFFFKRKTAAGGLIAIIAGVIFYSIWQFVLGAPYAIPSSVATWIFGGVVYFAACFATYRKKDDRLTDGKGGL</sequence>
<reference evidence="9 10" key="1">
    <citation type="submission" date="2022-06" db="EMBL/GenBank/DDBJ databases">
        <title>Isolation of gut microbiota from human fecal samples.</title>
        <authorList>
            <person name="Pamer E.G."/>
            <person name="Barat B."/>
            <person name="Waligurski E."/>
            <person name="Medina S."/>
            <person name="Paddock L."/>
            <person name="Mostad J."/>
        </authorList>
    </citation>
    <scope>NUCLEOTIDE SEQUENCE [LARGE SCALE GENOMIC DNA]</scope>
    <source>
        <strain evidence="9 10">SL.3.17</strain>
    </source>
</reference>
<organism evidence="9 10">
    <name type="scientific">Anaerovorax odorimutans</name>
    <dbReference type="NCBI Taxonomy" id="109327"/>
    <lineage>
        <taxon>Bacteria</taxon>
        <taxon>Bacillati</taxon>
        <taxon>Bacillota</taxon>
        <taxon>Clostridia</taxon>
        <taxon>Peptostreptococcales</taxon>
        <taxon>Anaerovoracaceae</taxon>
        <taxon>Anaerovorax</taxon>
    </lineage>
</organism>
<feature type="transmembrane region" description="Helical" evidence="8">
    <location>
        <begin position="192"/>
        <end position="210"/>
    </location>
</feature>
<feature type="transmembrane region" description="Helical" evidence="8">
    <location>
        <begin position="322"/>
        <end position="347"/>
    </location>
</feature>
<keyword evidence="3" id="KW-0813">Transport</keyword>
<dbReference type="PANTHER" id="PTHR48086:SF7">
    <property type="entry name" value="SODIUM-SOLUTE SYMPORTER-RELATED"/>
    <property type="match status" value="1"/>
</dbReference>
<feature type="transmembrane region" description="Helical" evidence="8">
    <location>
        <begin position="50"/>
        <end position="71"/>
    </location>
</feature>
<dbReference type="EMBL" id="JANFXK010000032">
    <property type="protein sequence ID" value="MCQ4638498.1"/>
    <property type="molecule type" value="Genomic_DNA"/>
</dbReference>
<evidence type="ECO:0000256" key="4">
    <source>
        <dbReference type="ARBA" id="ARBA00022692"/>
    </source>
</evidence>
<feature type="transmembrane region" description="Helical" evidence="8">
    <location>
        <begin position="127"/>
        <end position="149"/>
    </location>
</feature>
<evidence type="ECO:0000256" key="8">
    <source>
        <dbReference type="SAM" id="Phobius"/>
    </source>
</evidence>
<evidence type="ECO:0000313" key="9">
    <source>
        <dbReference type="EMBL" id="MCQ4638498.1"/>
    </source>
</evidence>
<evidence type="ECO:0000313" key="10">
    <source>
        <dbReference type="Proteomes" id="UP001524502"/>
    </source>
</evidence>
<keyword evidence="10" id="KW-1185">Reference proteome</keyword>
<feature type="transmembrane region" description="Helical" evidence="8">
    <location>
        <begin position="230"/>
        <end position="251"/>
    </location>
</feature>
<dbReference type="InterPro" id="IPR001734">
    <property type="entry name" value="Na/solute_symporter"/>
</dbReference>